<dbReference type="Pfam" id="PF15436">
    <property type="entry name" value="PGBA_N"/>
    <property type="match status" value="1"/>
</dbReference>
<evidence type="ECO:0000256" key="1">
    <source>
        <dbReference type="SAM" id="SignalP"/>
    </source>
</evidence>
<feature type="chain" id="PRO_5002707665" description="Plasminogen-binding protein PgbA N-terminal domain-containing protein" evidence="1">
    <location>
        <begin position="18"/>
        <end position="239"/>
    </location>
</feature>
<feature type="signal peptide" evidence="1">
    <location>
        <begin position="1"/>
        <end position="17"/>
    </location>
</feature>
<dbReference type="Proteomes" id="UP000002407">
    <property type="component" value="Chromosome"/>
</dbReference>
<sequence>MNKFLLIFICFFTFAFSADFNMKTYETTLIGVENGYGTITDSPDIVIGSSGIISHTFLNGESSIIARAVVTEKNGANAKVRFEVFSMLAQKALPLPKILPQSGDKIVLNFLYSRSLLITPNKEIYDQIKLAFPNIDFVDPDVNAAYLSSEFKPNPGRDEFRKMCADNAAGLIFFALNGKGVFADCGSFKTLKTFKTGGINSYTLPFYSHVEGISTMIWDFKNGQINDYDEYYRYLLGEE</sequence>
<keyword evidence="4" id="KW-1185">Reference proteome</keyword>
<dbReference type="KEGG" id="cha:CHAB381_1628"/>
<organism evidence="3 4">
    <name type="scientific">Campylobacter hominis (strain ATCC BAA-381 / DSM 21671 / CCUG 45161 / LMG 19568 / NCTC 13146 / CH001A)</name>
    <dbReference type="NCBI Taxonomy" id="360107"/>
    <lineage>
        <taxon>Bacteria</taxon>
        <taxon>Pseudomonadati</taxon>
        <taxon>Campylobacterota</taxon>
        <taxon>Epsilonproteobacteria</taxon>
        <taxon>Campylobacterales</taxon>
        <taxon>Campylobacteraceae</taxon>
        <taxon>Campylobacter</taxon>
    </lineage>
</organism>
<name>A7I3R0_CAMHC</name>
<feature type="domain" description="Plasminogen-binding protein PgbA N-terminal" evidence="2">
    <location>
        <begin position="25"/>
        <end position="236"/>
    </location>
</feature>
<evidence type="ECO:0000259" key="2">
    <source>
        <dbReference type="Pfam" id="PF15436"/>
    </source>
</evidence>
<accession>A7I3R0</accession>
<gene>
    <name evidence="3" type="ordered locus">CHAB381_1628</name>
</gene>
<dbReference type="RefSeq" id="WP_012109456.1">
    <property type="nucleotide sequence ID" value="NC_009714.1"/>
</dbReference>
<dbReference type="eggNOG" id="COG2863">
    <property type="taxonomic scope" value="Bacteria"/>
</dbReference>
<dbReference type="EMBL" id="CP000776">
    <property type="protein sequence ID" value="ABS51938.1"/>
    <property type="molecule type" value="Genomic_DNA"/>
</dbReference>
<dbReference type="HOGENOM" id="CLU_076567_0_0_7"/>
<evidence type="ECO:0000313" key="3">
    <source>
        <dbReference type="EMBL" id="ABS51938.1"/>
    </source>
</evidence>
<reference evidence="4" key="1">
    <citation type="submission" date="2007-07" db="EMBL/GenBank/DDBJ databases">
        <title>Complete genome sequence of Campylobacter hominis ATCC BAA-381, a commensal isolated from the human gastrointestinal tract.</title>
        <authorList>
            <person name="Fouts D.E."/>
            <person name="Mongodin E.F."/>
            <person name="Puiu D."/>
            <person name="Sebastian Y."/>
            <person name="Miller W.G."/>
            <person name="Mandrell R.E."/>
            <person name="Nelson K.E."/>
        </authorList>
    </citation>
    <scope>NUCLEOTIDE SEQUENCE [LARGE SCALE GENOMIC DNA]</scope>
    <source>
        <strain evidence="4">ATCC BAA-381 / LMG 19568 / NCTC 13146 / CH001A</strain>
    </source>
</reference>
<dbReference type="AlphaFoldDB" id="A7I3R0"/>
<keyword evidence="1" id="KW-0732">Signal</keyword>
<proteinExistence type="predicted"/>
<dbReference type="STRING" id="360107.CHAB381_1628"/>
<evidence type="ECO:0000313" key="4">
    <source>
        <dbReference type="Proteomes" id="UP000002407"/>
    </source>
</evidence>
<dbReference type="InterPro" id="IPR029276">
    <property type="entry name" value="PgbA_N"/>
</dbReference>
<protein>
    <recommendedName>
        <fullName evidence="2">Plasminogen-binding protein PgbA N-terminal domain-containing protein</fullName>
    </recommendedName>
</protein>
<dbReference type="OrthoDB" id="5372482at2"/>